<evidence type="ECO:0000313" key="5">
    <source>
        <dbReference type="Proteomes" id="UP000254794"/>
    </source>
</evidence>
<keyword evidence="5" id="KW-1185">Reference proteome</keyword>
<evidence type="ECO:0000259" key="3">
    <source>
        <dbReference type="Pfam" id="PF00149"/>
    </source>
</evidence>
<dbReference type="OrthoDB" id="5642456at2"/>
<dbReference type="SUPFAM" id="SSF56300">
    <property type="entry name" value="Metallo-dependent phosphatases"/>
    <property type="match status" value="1"/>
</dbReference>
<dbReference type="RefSeq" id="WP_160116153.1">
    <property type="nucleotide sequence ID" value="NZ_CAAAHP010000007.1"/>
</dbReference>
<dbReference type="Pfam" id="PF00149">
    <property type="entry name" value="Metallophos"/>
    <property type="match status" value="1"/>
</dbReference>
<evidence type="ECO:0000313" key="4">
    <source>
        <dbReference type="EMBL" id="STX50893.1"/>
    </source>
</evidence>
<proteinExistence type="predicted"/>
<dbReference type="Gene3D" id="3.60.21.10">
    <property type="match status" value="1"/>
</dbReference>
<dbReference type="InterPro" id="IPR004843">
    <property type="entry name" value="Calcineurin-like_PHP"/>
</dbReference>
<name>A0A378JKQ1_9GAMM</name>
<reference evidence="4 5" key="1">
    <citation type="submission" date="2018-06" db="EMBL/GenBank/DDBJ databases">
        <authorList>
            <consortium name="Pathogen Informatics"/>
            <person name="Doyle S."/>
        </authorList>
    </citation>
    <scope>NUCLEOTIDE SEQUENCE [LARGE SCALE GENOMIC DNA]</scope>
    <source>
        <strain evidence="4 5">NCTC13316</strain>
    </source>
</reference>
<evidence type="ECO:0000256" key="2">
    <source>
        <dbReference type="ARBA" id="ARBA00023180"/>
    </source>
</evidence>
<dbReference type="GO" id="GO:0016787">
    <property type="term" value="F:hydrolase activity"/>
    <property type="evidence" value="ECO:0007669"/>
    <property type="project" value="UniProtKB-KW"/>
</dbReference>
<feature type="domain" description="Calcineurin-like phosphoesterase" evidence="3">
    <location>
        <begin position="24"/>
        <end position="268"/>
    </location>
</feature>
<dbReference type="Proteomes" id="UP000254794">
    <property type="component" value="Unassembled WGS sequence"/>
</dbReference>
<gene>
    <name evidence="4" type="ORF">NCTC13316_00981</name>
</gene>
<dbReference type="AlphaFoldDB" id="A0A378JKQ1"/>
<organism evidence="4 5">
    <name type="scientific">Legionella busanensis</name>
    <dbReference type="NCBI Taxonomy" id="190655"/>
    <lineage>
        <taxon>Bacteria</taxon>
        <taxon>Pseudomonadati</taxon>
        <taxon>Pseudomonadota</taxon>
        <taxon>Gammaproteobacteria</taxon>
        <taxon>Legionellales</taxon>
        <taxon>Legionellaceae</taxon>
        <taxon>Legionella</taxon>
    </lineage>
</organism>
<keyword evidence="1" id="KW-0378">Hydrolase</keyword>
<sequence length="390" mass="44942">MNKLLKILIGFFIFIATQPTWSAIRFLALSDIHYGANNVTGNGHDTGDILWSSTLDRFKTLQQKVDFILLLGDLPTHHFPFFSKASSKAEYEAKIFHDLFTADNTHKPIFYIPGNNDSLEGNYQPFAKQGKSPLSYAYDWQGACAYCDGLMIDKTAMQSGGYYITYVIPKNKDIILIVLNATQFTKLPLWIPAYFNQDADAKQQLKWLAAQLKNHQAKQLLIAMHEEPGIDYRNKKVWNDEPLAQFIELLNKYHKNYQQISLLTSHSHYDELRKITLKDGKNLYAYSTPSISRRHYNNPAMKIFHLNDDLTIQDFTTYFTTDEAKWSNDHYYAINSQNNIFSMCKNLSLTTCLDSLSTEQICELMEGKAIYSTKNEDKKGFNCLKTYNIN</sequence>
<evidence type="ECO:0000256" key="1">
    <source>
        <dbReference type="ARBA" id="ARBA00022801"/>
    </source>
</evidence>
<dbReference type="InterPro" id="IPR029052">
    <property type="entry name" value="Metallo-depent_PP-like"/>
</dbReference>
<accession>A0A378JKQ1</accession>
<dbReference type="EMBL" id="UGOD01000001">
    <property type="protein sequence ID" value="STX50893.1"/>
    <property type="molecule type" value="Genomic_DNA"/>
</dbReference>
<dbReference type="PANTHER" id="PTHR10340:SF57">
    <property type="entry name" value="METALLOPHOS DOMAIN-CONTAINING PROTEIN"/>
    <property type="match status" value="1"/>
</dbReference>
<keyword evidence="2" id="KW-0325">Glycoprotein</keyword>
<dbReference type="PANTHER" id="PTHR10340">
    <property type="entry name" value="SPHINGOMYELIN PHOSPHODIESTERASE"/>
    <property type="match status" value="1"/>
</dbReference>
<protein>
    <submittedName>
        <fullName evidence="4">Acid sphingomyelinase-like phosphodiesterase</fullName>
    </submittedName>
</protein>